<feature type="domain" description="RNA-directed RNA polymerase C-terminal" evidence="4">
    <location>
        <begin position="249"/>
        <end position="485"/>
    </location>
</feature>
<reference evidence="5" key="1">
    <citation type="journal article" date="2020" name="Viruses">
        <title>Unmapped RNA Virus Diversity in Termites and their Symbionts.</title>
        <authorList>
            <person name="Lay C.L."/>
            <person name="Shi M."/>
            <person name="Bucek A."/>
            <person name="Bourguignon T."/>
            <person name="Lo N."/>
            <person name="Holmes E.C."/>
        </authorList>
    </citation>
    <scope>NUCLEOTIDE SEQUENCE</scope>
    <source>
        <strain evidence="5">MDS_14</strain>
    </source>
</reference>
<protein>
    <submittedName>
        <fullName evidence="5">Putative replicase</fullName>
    </submittedName>
</protein>
<name>A0A7T7GV11_9VIRU</name>
<accession>A0A7T7GV11</accession>
<organism evidence="5">
    <name type="scientific">Sitsystermes virus</name>
    <dbReference type="NCBI Taxonomy" id="2796632"/>
    <lineage>
        <taxon>Viruses</taxon>
        <taxon>Riboviria</taxon>
    </lineage>
</organism>
<sequence length="610" mass="70357">MQKQISTDVQHVINELKQLSSAQYMDRPVKQQDVRIAHHGLSLSKSVNRLPELLAMTPWMRNSLEKLDNIVKDRNPLLISNGVTKAEKYWVSFQDTLLRKYNGPPNVKYPVKDVASYLSRQMYDIDCHRNRLDSFRQVPTDLLEQVEEKTMRFVTKAPFSKLLSRIKADPNLFTAIAFVIKQMPDTGFSNEWVDIAGPYMTKHTNVGAPYFRNDKAIDKPTGKTYAQLALLDAQKAEHDVYSIPRVAVLLNRAQNQKGRNVFGTSRSANIYFNRVLGPTIDIYKRSCPFMKTYLSNDEIMVEMTKTANFAQKYDLLFDNRDYTQFDSTIPVDLKALAFAMLITKTSNPQAKEIWREGFAFFSRHMLADGIAGKVRVIHGRMISGEIFTNFVENVMNAVMVAYACISLLGNTWITMMDKALSSGITPWYMMGDDNGVLVTRGLDYSKYNELILRTFGVKLHPLEEKGEPGFFMLQNRLYKRGREMSFVTPWPRVLNSLLFRERPVGLGPRGWDIFMYQALDRLKREPEIRDEFIREFGKWDNQKLGSAISLRQFLDELRKEDQMAQQEGKIETAVKLWTGNPNTQHQFESGGEFSRSFIAEMHDMISRVLR</sequence>
<dbReference type="Pfam" id="PF00680">
    <property type="entry name" value="RdRP_1"/>
    <property type="match status" value="1"/>
</dbReference>
<reference evidence="5" key="2">
    <citation type="submission" date="2020-09" db="EMBL/GenBank/DDBJ databases">
        <authorList>
            <person name="Le Lay C."/>
            <person name="Shi M."/>
            <person name="Bucek A."/>
            <person name="Bourguignon T."/>
            <person name="Lo N."/>
            <person name="Holmes E.C."/>
        </authorList>
    </citation>
    <scope>NUCLEOTIDE SEQUENCE</scope>
    <source>
        <strain evidence="5">MDS_14</strain>
    </source>
</reference>
<dbReference type="InterPro" id="IPR001205">
    <property type="entry name" value="RNA-dir_pol_C"/>
</dbReference>
<dbReference type="EMBL" id="MW052116">
    <property type="protein sequence ID" value="QQM16316.1"/>
    <property type="molecule type" value="Genomic_RNA"/>
</dbReference>
<dbReference type="SUPFAM" id="SSF56672">
    <property type="entry name" value="DNA/RNA polymerases"/>
    <property type="match status" value="1"/>
</dbReference>
<keyword evidence="2" id="KW-0548">Nucleotidyltransferase</keyword>
<keyword evidence="1" id="KW-0808">Transferase</keyword>
<evidence type="ECO:0000256" key="2">
    <source>
        <dbReference type="ARBA" id="ARBA00022695"/>
    </source>
</evidence>
<dbReference type="InterPro" id="IPR043502">
    <property type="entry name" value="DNA/RNA_pol_sf"/>
</dbReference>
<proteinExistence type="predicted"/>
<dbReference type="GO" id="GO:0003723">
    <property type="term" value="F:RNA binding"/>
    <property type="evidence" value="ECO:0007669"/>
    <property type="project" value="InterPro"/>
</dbReference>
<evidence type="ECO:0000259" key="4">
    <source>
        <dbReference type="Pfam" id="PF00680"/>
    </source>
</evidence>
<evidence type="ECO:0000256" key="1">
    <source>
        <dbReference type="ARBA" id="ARBA00022679"/>
    </source>
</evidence>
<keyword evidence="3" id="KW-0693">Viral RNA replication</keyword>
<dbReference type="GO" id="GO:0003968">
    <property type="term" value="F:RNA-directed RNA polymerase activity"/>
    <property type="evidence" value="ECO:0007669"/>
    <property type="project" value="InterPro"/>
</dbReference>
<evidence type="ECO:0000313" key="5">
    <source>
        <dbReference type="EMBL" id="QQM16316.1"/>
    </source>
</evidence>
<dbReference type="GO" id="GO:0006351">
    <property type="term" value="P:DNA-templated transcription"/>
    <property type="evidence" value="ECO:0007669"/>
    <property type="project" value="InterPro"/>
</dbReference>
<evidence type="ECO:0000256" key="3">
    <source>
        <dbReference type="ARBA" id="ARBA00022953"/>
    </source>
</evidence>